<name>A0A0P6XN84_9CHLR</name>
<dbReference type="EMBL" id="LGCK01000006">
    <property type="protein sequence ID" value="KPL73464.1"/>
    <property type="molecule type" value="Genomic_DNA"/>
</dbReference>
<feature type="domain" description="DUF3048" evidence="4">
    <location>
        <begin position="241"/>
        <end position="359"/>
    </location>
</feature>
<feature type="region of interest" description="Disordered" evidence="1">
    <location>
        <begin position="38"/>
        <end position="63"/>
    </location>
</feature>
<dbReference type="AlphaFoldDB" id="A0A0P6XN84"/>
<evidence type="ECO:0000259" key="4">
    <source>
        <dbReference type="Pfam" id="PF17479"/>
    </source>
</evidence>
<dbReference type="Gene3D" id="3.50.90.10">
    <property type="entry name" value="YerB-like"/>
    <property type="match status" value="1"/>
</dbReference>
<dbReference type="InterPro" id="IPR023158">
    <property type="entry name" value="YerB-like_sf"/>
</dbReference>
<accession>A0A0P6XN84</accession>
<keyword evidence="2" id="KW-0732">Signal</keyword>
<dbReference type="InterPro" id="IPR035328">
    <property type="entry name" value="DUF3048_C"/>
</dbReference>
<evidence type="ECO:0000259" key="3">
    <source>
        <dbReference type="Pfam" id="PF11258"/>
    </source>
</evidence>
<evidence type="ECO:0000313" key="6">
    <source>
        <dbReference type="Proteomes" id="UP000050430"/>
    </source>
</evidence>
<dbReference type="Pfam" id="PF11258">
    <property type="entry name" value="DUF3048"/>
    <property type="match status" value="1"/>
</dbReference>
<dbReference type="SUPFAM" id="SSF159774">
    <property type="entry name" value="YerB-like"/>
    <property type="match status" value="1"/>
</dbReference>
<dbReference type="Proteomes" id="UP000050430">
    <property type="component" value="Unassembled WGS sequence"/>
</dbReference>
<proteinExistence type="predicted"/>
<feature type="domain" description="DUF3048" evidence="3">
    <location>
        <begin position="55"/>
        <end position="175"/>
    </location>
</feature>
<dbReference type="InterPro" id="IPR021416">
    <property type="entry name" value="DUF3048_N"/>
</dbReference>
<dbReference type="Pfam" id="PF17479">
    <property type="entry name" value="DUF3048_C"/>
    <property type="match status" value="1"/>
</dbReference>
<evidence type="ECO:0000256" key="2">
    <source>
        <dbReference type="SAM" id="SignalP"/>
    </source>
</evidence>
<evidence type="ECO:0000256" key="1">
    <source>
        <dbReference type="SAM" id="MobiDB-lite"/>
    </source>
</evidence>
<dbReference type="STRING" id="229920.ADM99_04540"/>
<keyword evidence="6" id="KW-1185">Reference proteome</keyword>
<dbReference type="RefSeq" id="WP_062421922.1">
    <property type="nucleotide sequence ID" value="NZ_BBYA01000009.1"/>
</dbReference>
<comment type="caution">
    <text evidence="5">The sequence shown here is derived from an EMBL/GenBank/DDBJ whole genome shotgun (WGS) entry which is preliminary data.</text>
</comment>
<organism evidence="5 6">
    <name type="scientific">Leptolinea tardivitalis</name>
    <dbReference type="NCBI Taxonomy" id="229920"/>
    <lineage>
        <taxon>Bacteria</taxon>
        <taxon>Bacillati</taxon>
        <taxon>Chloroflexota</taxon>
        <taxon>Anaerolineae</taxon>
        <taxon>Anaerolineales</taxon>
        <taxon>Anaerolineaceae</taxon>
        <taxon>Leptolinea</taxon>
    </lineage>
</organism>
<dbReference type="OrthoDB" id="156071at2"/>
<protein>
    <recommendedName>
        <fullName evidence="7">DUF3048 domain-containing protein</fullName>
    </recommendedName>
</protein>
<gene>
    <name evidence="5" type="ORF">ADM99_04540</name>
</gene>
<reference evidence="5 6" key="1">
    <citation type="submission" date="2015-07" db="EMBL/GenBank/DDBJ databases">
        <title>Genome sequence of Leptolinea tardivitalis DSM 16556.</title>
        <authorList>
            <person name="Hemp J."/>
            <person name="Ward L.M."/>
            <person name="Pace L.A."/>
            <person name="Fischer W.W."/>
        </authorList>
    </citation>
    <scope>NUCLEOTIDE SEQUENCE [LARGE SCALE GENOMIC DNA]</scope>
    <source>
        <strain evidence="5 6">YMTK-2</strain>
    </source>
</reference>
<sequence>MRKTGIVLILLLVLLICSVPFATTPVAASTPEPDQKIAAVEPSGPTNYPQGVNPLTGRPEENPDNLFLPPAMVSISTFPPSARPQSGLSFSPWVFELFIGEGMSRYLALFYGSYPEAAVKDKDDVFSATPTPEIGDPSIGPIRSGRLPYESVRKLYNGFLVMASAYSKVAEKLNDFTNIFGSDSSGAGSSIKVADLQAIAEKYRGKIKITAEGLSGMRFDPQPPTGGKSATQVWYPYALLNQIVWQYDPALGAYTRWQDDADGKTFIQATDRLNGNVLSYENIVILYAEHHRYAETLLDVDLMYVNKGKAVLFRDGQKYDLFWTTRSDEYEKKTGMVRPIRFVDANGDPFPFKPGQTWVHLTPVGAPVYETTPWNMADIKDATLAWQQHKRSRQDGSGYWTVEFYQPAIEPKQ</sequence>
<evidence type="ECO:0008006" key="7">
    <source>
        <dbReference type="Google" id="ProtNLM"/>
    </source>
</evidence>
<feature type="signal peptide" evidence="2">
    <location>
        <begin position="1"/>
        <end position="22"/>
    </location>
</feature>
<feature type="chain" id="PRO_5006133141" description="DUF3048 domain-containing protein" evidence="2">
    <location>
        <begin position="23"/>
        <end position="413"/>
    </location>
</feature>
<evidence type="ECO:0000313" key="5">
    <source>
        <dbReference type="EMBL" id="KPL73464.1"/>
    </source>
</evidence>